<feature type="transmembrane region" description="Helical" evidence="6">
    <location>
        <begin position="162"/>
        <end position="185"/>
    </location>
</feature>
<dbReference type="Gene3D" id="1.50.40.10">
    <property type="entry name" value="Mitochondrial carrier domain"/>
    <property type="match status" value="1"/>
</dbReference>
<feature type="compositionally biased region" description="Basic and acidic residues" evidence="5">
    <location>
        <begin position="368"/>
        <end position="377"/>
    </location>
</feature>
<keyword evidence="4 6" id="KW-0472">Membrane</keyword>
<organism evidence="7 8">
    <name type="scientific">Tilletia horrida</name>
    <dbReference type="NCBI Taxonomy" id="155126"/>
    <lineage>
        <taxon>Eukaryota</taxon>
        <taxon>Fungi</taxon>
        <taxon>Dikarya</taxon>
        <taxon>Basidiomycota</taxon>
        <taxon>Ustilaginomycotina</taxon>
        <taxon>Exobasidiomycetes</taxon>
        <taxon>Tilletiales</taxon>
        <taxon>Tilletiaceae</taxon>
        <taxon>Tilletia</taxon>
    </lineage>
</organism>
<feature type="transmembrane region" description="Helical" evidence="6">
    <location>
        <begin position="7"/>
        <end position="25"/>
    </location>
</feature>
<feature type="compositionally biased region" description="Polar residues" evidence="5">
    <location>
        <begin position="381"/>
        <end position="394"/>
    </location>
</feature>
<protein>
    <submittedName>
        <fullName evidence="7">Uncharacterized protein</fullName>
    </submittedName>
</protein>
<feature type="compositionally biased region" description="Polar residues" evidence="5">
    <location>
        <begin position="329"/>
        <end position="343"/>
    </location>
</feature>
<feature type="transmembrane region" description="Helical" evidence="6">
    <location>
        <begin position="220"/>
        <end position="240"/>
    </location>
</feature>
<proteinExistence type="predicted"/>
<gene>
    <name evidence="7" type="ORF">OC846_002460</name>
</gene>
<evidence type="ECO:0000256" key="1">
    <source>
        <dbReference type="ARBA" id="ARBA00004370"/>
    </source>
</evidence>
<keyword evidence="8" id="KW-1185">Reference proteome</keyword>
<accession>A0AAN6GRW6</accession>
<feature type="transmembrane region" description="Helical" evidence="6">
    <location>
        <begin position="120"/>
        <end position="142"/>
    </location>
</feature>
<name>A0AAN6GRW6_9BASI</name>
<reference evidence="7" key="1">
    <citation type="journal article" date="2023" name="PhytoFront">
        <title>Draft Genome Resources of Seven Strains of Tilletia horrida, Causal Agent of Kernel Smut of Rice.</title>
        <authorList>
            <person name="Khanal S."/>
            <person name="Antony Babu S."/>
            <person name="Zhou X.G."/>
        </authorList>
    </citation>
    <scope>NUCLEOTIDE SEQUENCE</scope>
    <source>
        <strain evidence="7">TX6</strain>
    </source>
</reference>
<dbReference type="Proteomes" id="UP001176517">
    <property type="component" value="Unassembled WGS sequence"/>
</dbReference>
<keyword evidence="2 6" id="KW-0812">Transmembrane</keyword>
<comment type="subcellular location">
    <subcellularLocation>
        <location evidence="1">Membrane</location>
    </subcellularLocation>
</comment>
<evidence type="ECO:0000256" key="5">
    <source>
        <dbReference type="SAM" id="MobiDB-lite"/>
    </source>
</evidence>
<dbReference type="AlphaFoldDB" id="A0AAN6GRW6"/>
<evidence type="ECO:0000256" key="4">
    <source>
        <dbReference type="ARBA" id="ARBA00023136"/>
    </source>
</evidence>
<feature type="transmembrane region" description="Helical" evidence="6">
    <location>
        <begin position="31"/>
        <end position="57"/>
    </location>
</feature>
<evidence type="ECO:0000313" key="7">
    <source>
        <dbReference type="EMBL" id="KAK0553619.1"/>
    </source>
</evidence>
<evidence type="ECO:0000313" key="8">
    <source>
        <dbReference type="Proteomes" id="UP001176517"/>
    </source>
</evidence>
<dbReference type="GO" id="GO:0016020">
    <property type="term" value="C:membrane"/>
    <property type="evidence" value="ECO:0007669"/>
    <property type="project" value="UniProtKB-SubCell"/>
</dbReference>
<dbReference type="InterPro" id="IPR023395">
    <property type="entry name" value="MCP_dom_sf"/>
</dbReference>
<comment type="caution">
    <text evidence="7">The sequence shown here is derived from an EMBL/GenBank/DDBJ whole genome shotgun (WGS) entry which is preliminary data.</text>
</comment>
<feature type="region of interest" description="Disordered" evidence="5">
    <location>
        <begin position="329"/>
        <end position="407"/>
    </location>
</feature>
<evidence type="ECO:0000256" key="3">
    <source>
        <dbReference type="ARBA" id="ARBA00022989"/>
    </source>
</evidence>
<feature type="transmembrane region" description="Helical" evidence="6">
    <location>
        <begin position="286"/>
        <end position="309"/>
    </location>
</feature>
<evidence type="ECO:0000256" key="6">
    <source>
        <dbReference type="SAM" id="Phobius"/>
    </source>
</evidence>
<evidence type="ECO:0000256" key="2">
    <source>
        <dbReference type="ARBA" id="ARBA00022692"/>
    </source>
</evidence>
<dbReference type="EMBL" id="JAPDMZ010000048">
    <property type="protein sequence ID" value="KAK0553619.1"/>
    <property type="molecule type" value="Genomic_DNA"/>
</dbReference>
<sequence length="479" mass="51718">MAQSPLVKAAGIGAGAFFLLVILTYSGLLTFIVLVALLFASACISVLITQPFTGALIRLRANYLPRAITLEALMEDGAERGTLRSAFLSERRSAAKIGPVVSGFWAMLLRTKRLEGWAGLYKGAIPTACQLVILTLLIYMFFDVKGHGASGSYKAAPAGPGQFGFFANLVYMLSAMIASLPLQVLTHRTVVHPRILSINKFGANLRELLSPNELAQPWRLYLLPGLLPAMLLHLAWIGIFTRIMRQLFVPALGGLQSPVPAGEHDKEFHGNAPDTLNVSIIGLTIYLIWNILSVAVLAPLECAIVRLAVQRPERQQPLHLAYASRSQGSYQPASYNHQAQQGTAAAREDDSNPPRASFTIDDEDEAEAERAEPRQQAEEQGTANGSSDSTSANAQRPDYHILNGTEPPEPVIALRPCDEPQSEAEAMQAGAEGFGAPVVERYTGLVHCLKLMVDEEGYESLIRGAWVTMIGVLGGAIGP</sequence>
<dbReference type="SUPFAM" id="SSF103506">
    <property type="entry name" value="Mitochondrial carrier"/>
    <property type="match status" value="2"/>
</dbReference>
<keyword evidence="3 6" id="KW-1133">Transmembrane helix</keyword>